<dbReference type="InterPro" id="IPR013216">
    <property type="entry name" value="Methyltransf_11"/>
</dbReference>
<dbReference type="Proteomes" id="UP001064632">
    <property type="component" value="Chromosome"/>
</dbReference>
<accession>A0ABY6BCD1</accession>
<proteinExistence type="predicted"/>
<sequence length="247" mass="27623">MQTEKWGRSPKFHLRADAIAPVIRQWPQGTFLEVGAGTGEMTQRFLQAGHRGILYDLGDDTRAALRVRFADNPCVTVVDSLDDIADASVDYLIAFEVLEHIVDDRGALASWTRKLKPDGRLLATVPAHQRKFGPGDHRVGHVRRYERAQLRELAQSCGFDRVNIQCYGFPLGNIGRIVGDWLEGGTAPSTSDSVERSIDSGTQQSATVVRLSRFMRPWMLWPFFVLQRATFGADVGDGYVLHAQWRG</sequence>
<dbReference type="Gene3D" id="3.40.50.150">
    <property type="entry name" value="Vaccinia Virus protein VP39"/>
    <property type="match status" value="1"/>
</dbReference>
<name>A0ABY6BCD1_9GAMM</name>
<evidence type="ECO:0000313" key="2">
    <source>
        <dbReference type="EMBL" id="UXI67699.1"/>
    </source>
</evidence>
<dbReference type="EMBL" id="CP104694">
    <property type="protein sequence ID" value="UXI67699.1"/>
    <property type="molecule type" value="Genomic_DNA"/>
</dbReference>
<dbReference type="GO" id="GO:0032259">
    <property type="term" value="P:methylation"/>
    <property type="evidence" value="ECO:0007669"/>
    <property type="project" value="UniProtKB-KW"/>
</dbReference>
<keyword evidence="2" id="KW-0808">Transferase</keyword>
<dbReference type="RefSeq" id="WP_261694669.1">
    <property type="nucleotide sequence ID" value="NZ_CP104694.1"/>
</dbReference>
<protein>
    <submittedName>
        <fullName evidence="2">Class I SAM-dependent methyltransferase</fullName>
    </submittedName>
</protein>
<evidence type="ECO:0000313" key="3">
    <source>
        <dbReference type="Proteomes" id="UP001064632"/>
    </source>
</evidence>
<feature type="domain" description="Methyltransferase type 11" evidence="1">
    <location>
        <begin position="32"/>
        <end position="122"/>
    </location>
</feature>
<reference evidence="2" key="1">
    <citation type="submission" date="2022-09" db="EMBL/GenBank/DDBJ databases">
        <title>Tahibacter sp. nov., isolated from a fresh water.</title>
        <authorList>
            <person name="Baek J.H."/>
            <person name="Lee J.K."/>
            <person name="Kim J.M."/>
            <person name="Jeon C.O."/>
        </authorList>
    </citation>
    <scope>NUCLEOTIDE SEQUENCE</scope>
    <source>
        <strain evidence="2">W38</strain>
    </source>
</reference>
<evidence type="ECO:0000259" key="1">
    <source>
        <dbReference type="Pfam" id="PF08241"/>
    </source>
</evidence>
<keyword evidence="3" id="KW-1185">Reference proteome</keyword>
<dbReference type="CDD" id="cd02440">
    <property type="entry name" value="AdoMet_MTases"/>
    <property type="match status" value="1"/>
</dbReference>
<organism evidence="2 3">
    <name type="scientific">Tahibacter amnicola</name>
    <dbReference type="NCBI Taxonomy" id="2976241"/>
    <lineage>
        <taxon>Bacteria</taxon>
        <taxon>Pseudomonadati</taxon>
        <taxon>Pseudomonadota</taxon>
        <taxon>Gammaproteobacteria</taxon>
        <taxon>Lysobacterales</taxon>
        <taxon>Rhodanobacteraceae</taxon>
        <taxon>Tahibacter</taxon>
    </lineage>
</organism>
<dbReference type="GO" id="GO:0008168">
    <property type="term" value="F:methyltransferase activity"/>
    <property type="evidence" value="ECO:0007669"/>
    <property type="project" value="UniProtKB-KW"/>
</dbReference>
<dbReference type="Pfam" id="PF08241">
    <property type="entry name" value="Methyltransf_11"/>
    <property type="match status" value="1"/>
</dbReference>
<dbReference type="InterPro" id="IPR029063">
    <property type="entry name" value="SAM-dependent_MTases_sf"/>
</dbReference>
<gene>
    <name evidence="2" type="ORF">N4264_23660</name>
</gene>
<keyword evidence="2" id="KW-0489">Methyltransferase</keyword>
<dbReference type="PANTHER" id="PTHR43861">
    <property type="entry name" value="TRANS-ACONITATE 2-METHYLTRANSFERASE-RELATED"/>
    <property type="match status" value="1"/>
</dbReference>
<dbReference type="SUPFAM" id="SSF53335">
    <property type="entry name" value="S-adenosyl-L-methionine-dependent methyltransferases"/>
    <property type="match status" value="1"/>
</dbReference>